<accession>A0A8S3E9Z0</accession>
<sequence>MKVIYTFNYLPAGLFNRAQVRLFQFSDKSTIWRYGSLLLKNNHRALIIRSDDRHIVIKIQGVRPDNVLFLIHEVFEGLVNESFFGVTYDIAFPCPDCLDARINEPWQFSSSLINRAIELKAPSIQCHRFFHVASVTDLQALIPPDSKSNYDLHLEYSVRDLKSYKQNMAVDIAYLYPPEHIPTKSEIEIKVDPRKIKDDLTKQGLTVWTPETMKDFTIENHYLVIKEARFILFGISNELVYNPENKKLYDAFQVITNILRKTIIPVLFGNDMKWKESDLGVALSDKLYINMQNLKRYDYRIKEIMDMTEQENGQNFKSNQLRDQSTDVFISYCWMNSHDAVSKGTKATGTSIGWGDPRALK</sequence>
<dbReference type="InterPro" id="IPR057263">
    <property type="entry name" value="COR-B"/>
</dbReference>
<feature type="non-terminal residue" evidence="3">
    <location>
        <position position="1"/>
    </location>
</feature>
<protein>
    <recommendedName>
        <fullName evidence="2">C-terminal of Roc COR-B domain-containing protein</fullName>
    </recommendedName>
</protein>
<proteinExistence type="predicted"/>
<evidence type="ECO:0000313" key="3">
    <source>
        <dbReference type="EMBL" id="CAF5042806.1"/>
    </source>
</evidence>
<evidence type="ECO:0000313" key="4">
    <source>
        <dbReference type="Proteomes" id="UP000681720"/>
    </source>
</evidence>
<feature type="domain" description="C-terminal of Roc COR-B" evidence="2">
    <location>
        <begin position="2"/>
        <end position="138"/>
    </location>
</feature>
<dbReference type="EMBL" id="CAJOBJ010225413">
    <property type="protein sequence ID" value="CAF5042806.1"/>
    <property type="molecule type" value="Genomic_DNA"/>
</dbReference>
<dbReference type="Pfam" id="PF25497">
    <property type="entry name" value="COR-B"/>
    <property type="match status" value="1"/>
</dbReference>
<dbReference type="Gene3D" id="3.30.310.200">
    <property type="match status" value="1"/>
</dbReference>
<dbReference type="Proteomes" id="UP000681720">
    <property type="component" value="Unassembled WGS sequence"/>
</dbReference>
<evidence type="ECO:0000256" key="1">
    <source>
        <dbReference type="ARBA" id="ARBA00022737"/>
    </source>
</evidence>
<name>A0A8S3E9Z0_9BILA</name>
<reference evidence="3" key="1">
    <citation type="submission" date="2021-02" db="EMBL/GenBank/DDBJ databases">
        <authorList>
            <person name="Nowell W R."/>
        </authorList>
    </citation>
    <scope>NUCLEOTIDE SEQUENCE</scope>
</reference>
<comment type="caution">
    <text evidence="3">The sequence shown here is derived from an EMBL/GenBank/DDBJ whole genome shotgun (WGS) entry which is preliminary data.</text>
</comment>
<organism evidence="3 4">
    <name type="scientific">Rotaria magnacalcarata</name>
    <dbReference type="NCBI Taxonomy" id="392030"/>
    <lineage>
        <taxon>Eukaryota</taxon>
        <taxon>Metazoa</taxon>
        <taxon>Spiralia</taxon>
        <taxon>Gnathifera</taxon>
        <taxon>Rotifera</taxon>
        <taxon>Eurotatoria</taxon>
        <taxon>Bdelloidea</taxon>
        <taxon>Philodinida</taxon>
        <taxon>Philodinidae</taxon>
        <taxon>Rotaria</taxon>
    </lineage>
</organism>
<evidence type="ECO:0000259" key="2">
    <source>
        <dbReference type="Pfam" id="PF25497"/>
    </source>
</evidence>
<gene>
    <name evidence="3" type="ORF">GIL414_LOCUS59528</name>
</gene>
<dbReference type="AlphaFoldDB" id="A0A8S3E9Z0"/>
<keyword evidence="1" id="KW-0677">Repeat</keyword>